<name>A0A089ZUV7_METFO</name>
<dbReference type="PANTHER" id="PTHR35797">
    <property type="entry name" value="PROTEASE-RELATED"/>
    <property type="match status" value="1"/>
</dbReference>
<protein>
    <submittedName>
        <fullName evidence="3">CAAX amino terminal protease family protein</fullName>
    </submittedName>
</protein>
<dbReference type="GO" id="GO:0080120">
    <property type="term" value="P:CAAX-box protein maturation"/>
    <property type="evidence" value="ECO:0007669"/>
    <property type="project" value="UniProtKB-ARBA"/>
</dbReference>
<dbReference type="InterPro" id="IPR042150">
    <property type="entry name" value="MmRce1-like"/>
</dbReference>
<keyword evidence="1" id="KW-0812">Transmembrane</keyword>
<feature type="transmembrane region" description="Helical" evidence="1">
    <location>
        <begin position="107"/>
        <end position="123"/>
    </location>
</feature>
<accession>A0A089ZUV7</accession>
<feature type="transmembrane region" description="Helical" evidence="1">
    <location>
        <begin position="144"/>
        <end position="166"/>
    </location>
</feature>
<dbReference type="Pfam" id="PF02517">
    <property type="entry name" value="Rce1-like"/>
    <property type="match status" value="1"/>
</dbReference>
<keyword evidence="1" id="KW-1133">Transmembrane helix</keyword>
<gene>
    <name evidence="3" type="ORF">BRM9_0531</name>
</gene>
<evidence type="ECO:0000259" key="2">
    <source>
        <dbReference type="Pfam" id="PF02517"/>
    </source>
</evidence>
<dbReference type="AlphaFoldDB" id="A0A089ZUV7"/>
<evidence type="ECO:0000256" key="1">
    <source>
        <dbReference type="SAM" id="Phobius"/>
    </source>
</evidence>
<keyword evidence="3" id="KW-0645">Protease</keyword>
<dbReference type="PANTHER" id="PTHR35797:SF1">
    <property type="entry name" value="PROTEASE"/>
    <property type="match status" value="1"/>
</dbReference>
<feature type="transmembrane region" description="Helical" evidence="1">
    <location>
        <begin position="227"/>
        <end position="252"/>
    </location>
</feature>
<feature type="domain" description="CAAX prenyl protease 2/Lysostaphin resistance protein A-like" evidence="2">
    <location>
        <begin position="112"/>
        <end position="212"/>
    </location>
</feature>
<evidence type="ECO:0000313" key="4">
    <source>
        <dbReference type="Proteomes" id="UP000029661"/>
    </source>
</evidence>
<keyword evidence="3" id="KW-0378">Hydrolase</keyword>
<feature type="transmembrane region" description="Helical" evidence="1">
    <location>
        <begin position="172"/>
        <end position="193"/>
    </location>
</feature>
<feature type="transmembrane region" description="Helical" evidence="1">
    <location>
        <begin position="12"/>
        <end position="32"/>
    </location>
</feature>
<sequence>MTDNASISMIKKSIVVFVLLTFALSSISWFLLNGAIKNIMLMWTPGIAALVTAFIFFRSVRDFGWGPGKVKYLAIAFLFPFLTNIITYGILWLLGLGTYTGDWHTTIIFYTVTPLFSIFLGLGEEIGWRGFLVPQLAKLTTFTWVALISGIIWALWHFPMTIMGLYVAETPLWWSLPIFFMGVITFSFILAWLTMKSGSLWPAVILHGIDNYVTQKVFAPLAGGDMISYYVGESGIITLLVMLVFAIIFWMLRDRLPDLRVSKTDKPAG</sequence>
<dbReference type="KEGG" id="mfc:BRM9_0531"/>
<organism evidence="3 4">
    <name type="scientific">Methanobacterium formicicum</name>
    <dbReference type="NCBI Taxonomy" id="2162"/>
    <lineage>
        <taxon>Archaea</taxon>
        <taxon>Methanobacteriati</taxon>
        <taxon>Methanobacteriota</taxon>
        <taxon>Methanomada group</taxon>
        <taxon>Methanobacteria</taxon>
        <taxon>Methanobacteriales</taxon>
        <taxon>Methanobacteriaceae</taxon>
        <taxon>Methanobacterium</taxon>
    </lineage>
</organism>
<dbReference type="InterPro" id="IPR003675">
    <property type="entry name" value="Rce1/LyrA-like_dom"/>
</dbReference>
<proteinExistence type="predicted"/>
<keyword evidence="1" id="KW-0472">Membrane</keyword>
<dbReference type="Proteomes" id="UP000029661">
    <property type="component" value="Chromosome"/>
</dbReference>
<reference evidence="3 4" key="1">
    <citation type="submission" date="2013-12" db="EMBL/GenBank/DDBJ databases">
        <title>The complete genome sequence of Methanobacterium sp. BRM9.</title>
        <authorList>
            <consortium name="Pastoral Greenhouse Gas Research Consortium"/>
            <person name="Kelly W.J."/>
            <person name="Leahy S.C."/>
            <person name="Perry R."/>
            <person name="Li D."/>
            <person name="Altermann E."/>
            <person name="Lambie S.C."/>
            <person name="Attwood G.T."/>
        </authorList>
    </citation>
    <scope>NUCLEOTIDE SEQUENCE [LARGE SCALE GENOMIC DNA]</scope>
    <source>
        <strain evidence="3 4">BRM9</strain>
    </source>
</reference>
<dbReference type="GO" id="GO:0004175">
    <property type="term" value="F:endopeptidase activity"/>
    <property type="evidence" value="ECO:0007669"/>
    <property type="project" value="UniProtKB-ARBA"/>
</dbReference>
<dbReference type="STRING" id="2162.BRM9_0531"/>
<evidence type="ECO:0000313" key="3">
    <source>
        <dbReference type="EMBL" id="AIS31354.1"/>
    </source>
</evidence>
<dbReference type="EMBL" id="CP006933">
    <property type="protein sequence ID" value="AIS31354.1"/>
    <property type="molecule type" value="Genomic_DNA"/>
</dbReference>
<feature type="transmembrane region" description="Helical" evidence="1">
    <location>
        <begin position="72"/>
        <end position="95"/>
    </location>
</feature>
<dbReference type="GO" id="GO:0006508">
    <property type="term" value="P:proteolysis"/>
    <property type="evidence" value="ECO:0007669"/>
    <property type="project" value="UniProtKB-KW"/>
</dbReference>
<feature type="transmembrane region" description="Helical" evidence="1">
    <location>
        <begin position="38"/>
        <end position="60"/>
    </location>
</feature>